<protein>
    <submittedName>
        <fullName evidence="1">RCG42949</fullName>
    </submittedName>
</protein>
<accession>A6IWT5</accession>
<gene>
    <name evidence="1" type="ORF">rCG_42949</name>
</gene>
<dbReference type="Proteomes" id="UP000234681">
    <property type="component" value="Chromosome 16"/>
</dbReference>
<evidence type="ECO:0000313" key="2">
    <source>
        <dbReference type="Proteomes" id="UP000234681"/>
    </source>
</evidence>
<organism evidence="1 2">
    <name type="scientific">Rattus norvegicus</name>
    <name type="common">Rat</name>
    <dbReference type="NCBI Taxonomy" id="10116"/>
    <lineage>
        <taxon>Eukaryota</taxon>
        <taxon>Metazoa</taxon>
        <taxon>Chordata</taxon>
        <taxon>Craniata</taxon>
        <taxon>Vertebrata</taxon>
        <taxon>Euteleostomi</taxon>
        <taxon>Mammalia</taxon>
        <taxon>Eutheria</taxon>
        <taxon>Euarchontoglires</taxon>
        <taxon>Glires</taxon>
        <taxon>Rodentia</taxon>
        <taxon>Myomorpha</taxon>
        <taxon>Muroidea</taxon>
        <taxon>Muridae</taxon>
        <taxon>Murinae</taxon>
        <taxon>Rattus</taxon>
    </lineage>
</organism>
<sequence length="84" mass="9447">MPLCFTQMATSRNSRAWPHHTAMSPTGTSFYKYILGFVLKTGHNSLPKDNKVLQQTKSLNSKAKDVSQSVDFGILKVQVITKYK</sequence>
<evidence type="ECO:0000313" key="1">
    <source>
        <dbReference type="EMBL" id="EDM08787.1"/>
    </source>
</evidence>
<dbReference type="EMBL" id="CH473970">
    <property type="protein sequence ID" value="EDM08787.1"/>
    <property type="molecule type" value="Genomic_DNA"/>
</dbReference>
<name>A6IWT5_RAT</name>
<reference evidence="1 2" key="1">
    <citation type="submission" date="2005-09" db="EMBL/GenBank/DDBJ databases">
        <authorList>
            <person name="Mural R.J."/>
            <person name="Li P.W."/>
            <person name="Adams M.D."/>
            <person name="Amanatides P.G."/>
            <person name="Baden-Tillson H."/>
            <person name="Barnstead M."/>
            <person name="Chin S.H."/>
            <person name="Dew I."/>
            <person name="Evans C.A."/>
            <person name="Ferriera S."/>
            <person name="Flanigan M."/>
            <person name="Fosler C."/>
            <person name="Glodek A."/>
            <person name="Gu Z."/>
            <person name="Holt R.A."/>
            <person name="Jennings D."/>
            <person name="Kraft C.L."/>
            <person name="Lu F."/>
            <person name="Nguyen T."/>
            <person name="Nusskern D.R."/>
            <person name="Pfannkoch C.M."/>
            <person name="Sitter C."/>
            <person name="Sutton G.G."/>
            <person name="Venter J.C."/>
            <person name="Wang Z."/>
            <person name="Woodage T."/>
            <person name="Zheng X.H."/>
            <person name="Zhong F."/>
        </authorList>
    </citation>
    <scope>NUCLEOTIDE SEQUENCE [LARGE SCALE GENOMIC DNA]</scope>
    <source>
        <strain>BN</strain>
        <strain evidence="2">Sprague-Dawley</strain>
    </source>
</reference>
<dbReference type="AlphaFoldDB" id="A6IWT5"/>
<proteinExistence type="predicted"/>